<dbReference type="EMBL" id="JAACFV010000003">
    <property type="protein sequence ID" value="KAF7513979.1"/>
    <property type="molecule type" value="Genomic_DNA"/>
</dbReference>
<feature type="region of interest" description="Disordered" evidence="1">
    <location>
        <begin position="33"/>
        <end position="104"/>
    </location>
</feature>
<evidence type="ECO:0000313" key="4">
    <source>
        <dbReference type="Proteomes" id="UP000606974"/>
    </source>
</evidence>
<keyword evidence="2" id="KW-1133">Transmembrane helix</keyword>
<feature type="transmembrane region" description="Helical" evidence="2">
    <location>
        <begin position="410"/>
        <end position="430"/>
    </location>
</feature>
<name>A0A8H7AUW4_9EURO</name>
<dbReference type="Proteomes" id="UP000606974">
    <property type="component" value="Unassembled WGS sequence"/>
</dbReference>
<accession>A0A8H7AUW4</accession>
<dbReference type="GO" id="GO:0016020">
    <property type="term" value="C:membrane"/>
    <property type="evidence" value="ECO:0007669"/>
    <property type="project" value="InterPro"/>
</dbReference>
<feature type="compositionally biased region" description="Basic and acidic residues" evidence="1">
    <location>
        <begin position="633"/>
        <end position="642"/>
    </location>
</feature>
<evidence type="ECO:0000256" key="1">
    <source>
        <dbReference type="SAM" id="MobiDB-lite"/>
    </source>
</evidence>
<dbReference type="Pfam" id="PF01544">
    <property type="entry name" value="CorA"/>
    <property type="match status" value="1"/>
</dbReference>
<feature type="compositionally biased region" description="Polar residues" evidence="1">
    <location>
        <begin position="43"/>
        <end position="54"/>
    </location>
</feature>
<keyword evidence="4" id="KW-1185">Reference proteome</keyword>
<keyword evidence="2" id="KW-0812">Transmembrane</keyword>
<feature type="compositionally biased region" description="Basic and acidic residues" evidence="1">
    <location>
        <begin position="659"/>
        <end position="670"/>
    </location>
</feature>
<dbReference type="GO" id="GO:0046873">
    <property type="term" value="F:metal ion transmembrane transporter activity"/>
    <property type="evidence" value="ECO:0007669"/>
    <property type="project" value="InterPro"/>
</dbReference>
<comment type="caution">
    <text evidence="3">The sequence shown here is derived from an EMBL/GenBank/DDBJ whole genome shotgun (WGS) entry which is preliminary data.</text>
</comment>
<keyword evidence="2" id="KW-0472">Membrane</keyword>
<evidence type="ECO:0000256" key="2">
    <source>
        <dbReference type="SAM" id="Phobius"/>
    </source>
</evidence>
<feature type="region of interest" description="Disordered" evidence="1">
    <location>
        <begin position="633"/>
        <end position="670"/>
    </location>
</feature>
<feature type="transmembrane region" description="Helical" evidence="2">
    <location>
        <begin position="490"/>
        <end position="509"/>
    </location>
</feature>
<dbReference type="Gene3D" id="1.20.58.340">
    <property type="entry name" value="Magnesium transport protein CorA, transmembrane region"/>
    <property type="match status" value="1"/>
</dbReference>
<feature type="transmembrane region" description="Helical" evidence="2">
    <location>
        <begin position="574"/>
        <end position="599"/>
    </location>
</feature>
<evidence type="ECO:0000313" key="3">
    <source>
        <dbReference type="EMBL" id="KAF7513979.1"/>
    </source>
</evidence>
<feature type="transmembrane region" description="Helical" evidence="2">
    <location>
        <begin position="252"/>
        <end position="272"/>
    </location>
</feature>
<dbReference type="InterPro" id="IPR002523">
    <property type="entry name" value="MgTranspt_CorA/ZnTranspt_ZntB"/>
</dbReference>
<dbReference type="OrthoDB" id="5430414at2759"/>
<reference evidence="3" key="1">
    <citation type="submission" date="2020-02" db="EMBL/GenBank/DDBJ databases">
        <authorList>
            <person name="Palmer J.M."/>
        </authorList>
    </citation>
    <scope>NUCLEOTIDE SEQUENCE</scope>
    <source>
        <strain evidence="3">EPUS1.4</strain>
        <tissue evidence="3">Thallus</tissue>
    </source>
</reference>
<organism evidence="3 4">
    <name type="scientific">Endocarpon pusillum</name>
    <dbReference type="NCBI Taxonomy" id="364733"/>
    <lineage>
        <taxon>Eukaryota</taxon>
        <taxon>Fungi</taxon>
        <taxon>Dikarya</taxon>
        <taxon>Ascomycota</taxon>
        <taxon>Pezizomycotina</taxon>
        <taxon>Eurotiomycetes</taxon>
        <taxon>Chaetothyriomycetidae</taxon>
        <taxon>Verrucariales</taxon>
        <taxon>Verrucariaceae</taxon>
        <taxon>Endocarpon</taxon>
    </lineage>
</organism>
<sequence>MIGYPELNSDVKLEACVDCIKYPKLDLSALAMSRQRSSRDTDNASVSSKPSSKTGVIPKGVFKSHQPSLNQSDGQSKKNLTSLDFDGGKTEPSVDEKASSSSPCHSLYPRDFSQKTYRGAYSINIDDLFALWDRTSPQASLNFGSNMMSENDELSDHLQFLKRGPFGEVFRGILHTVHLREKMYIFYTVPCSIVYTWQSNNSLEVECRWFAAEFQGQNPIRNRLADYFWNIIRSGSSAINLFNGNVDLAGRLIMFDLLSASVSSWIEFLLIVRRKSNRGTRLGNLDKIAPMIDDRDHLIDFSRATRDLSRAIEVTIKVIKLRSKFSKDQQLEFDILLLRQSAALEVLDDMIKDIDQNADQAISRYQILTNQRKEASLKRLTLVASIFLPLSLACSMLSMTQKVNKLGSIWWDWLGIVFIIGLVVLSFYRVTTYWHNLWQREKFRWASEVVKEQWKKAQSTVLEEDARNGTSIWIRLMPSARNLAYRTCKYLFFLATAGSFLVGMFVDVSKGAQTLGFSALGAIALFILTIVLIRFIGFWCSNFVAGRLMPEIDVKEKSSNKKGRKRKAGLISKAFRSVFILLGTIGGGLVFGILSFFFARETVLTCIQIVDEFLESFAVELVPHVSGIVDSNAEKRGRRESGDGDEEATDVATDGVEGSGERRKSQVGHNIDDVENQRLQSVMRRVQVKVLLADITKFLLS</sequence>
<dbReference type="AlphaFoldDB" id="A0A8H7AUW4"/>
<gene>
    <name evidence="3" type="ORF">GJ744_006593</name>
</gene>
<proteinExistence type="predicted"/>
<protein>
    <submittedName>
        <fullName evidence="3">Uncharacterized protein</fullName>
    </submittedName>
</protein>
<feature type="compositionally biased region" description="Basic and acidic residues" evidence="1">
    <location>
        <begin position="86"/>
        <end position="98"/>
    </location>
</feature>
<feature type="transmembrane region" description="Helical" evidence="2">
    <location>
        <begin position="380"/>
        <end position="398"/>
    </location>
</feature>
<feature type="compositionally biased region" description="Polar residues" evidence="1">
    <location>
        <begin position="65"/>
        <end position="82"/>
    </location>
</feature>
<feature type="transmembrane region" description="Helical" evidence="2">
    <location>
        <begin position="515"/>
        <end position="540"/>
    </location>
</feature>